<keyword evidence="3" id="KW-0175">Coiled coil</keyword>
<evidence type="ECO:0000256" key="2">
    <source>
        <dbReference type="ARBA" id="ARBA00022840"/>
    </source>
</evidence>
<evidence type="ECO:0000256" key="1">
    <source>
        <dbReference type="ARBA" id="ARBA00022741"/>
    </source>
</evidence>
<protein>
    <recommendedName>
        <fullName evidence="9">AAA+ ATPase domain-containing protein</fullName>
    </recommendedName>
</protein>
<dbReference type="EMBL" id="KB097026">
    <property type="protein sequence ID" value="ESN99904.1"/>
    <property type="molecule type" value="Genomic_DNA"/>
</dbReference>
<dbReference type="EMBL" id="AMQM01005578">
    <property type="status" value="NOT_ANNOTATED_CDS"/>
    <property type="molecule type" value="Genomic_DNA"/>
</dbReference>
<proteinExistence type="predicted"/>
<dbReference type="GO" id="GO:0140662">
    <property type="term" value="F:ATP-dependent protein folding chaperone"/>
    <property type="evidence" value="ECO:0007669"/>
    <property type="project" value="InterPro"/>
</dbReference>
<dbReference type="InterPro" id="IPR050052">
    <property type="entry name" value="ATP-dep_Clp_protease_ClpX"/>
</dbReference>
<feature type="coiled-coil region" evidence="3">
    <location>
        <begin position="71"/>
        <end position="98"/>
    </location>
</feature>
<evidence type="ECO:0000313" key="6">
    <source>
        <dbReference type="EMBL" id="ESN99904.1"/>
    </source>
</evidence>
<dbReference type="PANTHER" id="PTHR48102">
    <property type="entry name" value="ATP-DEPENDENT CLP PROTEASE ATP-BINDING SUBUNIT CLPX-LIKE, MITOCHONDRIAL-RELATED"/>
    <property type="match status" value="1"/>
</dbReference>
<dbReference type="Pfam" id="PF07724">
    <property type="entry name" value="AAA_2"/>
    <property type="match status" value="1"/>
</dbReference>
<dbReference type="SMART" id="SM01086">
    <property type="entry name" value="ClpB_D2-small"/>
    <property type="match status" value="1"/>
</dbReference>
<name>T1EGQ9_HELRO</name>
<dbReference type="InterPro" id="IPR003593">
    <property type="entry name" value="AAA+_ATPase"/>
</dbReference>
<feature type="domain" description="AAA+ ATPase" evidence="4">
    <location>
        <begin position="104"/>
        <end position="252"/>
    </location>
</feature>
<dbReference type="GO" id="GO:0005524">
    <property type="term" value="F:ATP binding"/>
    <property type="evidence" value="ECO:0000318"/>
    <property type="project" value="GO_Central"/>
</dbReference>
<feature type="domain" description="Clp ATPase C-terminal" evidence="5">
    <location>
        <begin position="326"/>
        <end position="412"/>
    </location>
</feature>
<accession>T1EGQ9</accession>
<dbReference type="RefSeq" id="XP_009021931.1">
    <property type="nucleotide sequence ID" value="XM_009023683.1"/>
</dbReference>
<dbReference type="Gene3D" id="1.10.8.60">
    <property type="match status" value="1"/>
</dbReference>
<evidence type="ECO:0008006" key="9">
    <source>
        <dbReference type="Google" id="ProtNLM"/>
    </source>
</evidence>
<keyword evidence="1" id="KW-0547">Nucleotide-binding</keyword>
<dbReference type="CTD" id="20195759"/>
<evidence type="ECO:0000259" key="4">
    <source>
        <dbReference type="SMART" id="SM00382"/>
    </source>
</evidence>
<organism evidence="7 8">
    <name type="scientific">Helobdella robusta</name>
    <name type="common">Californian leech</name>
    <dbReference type="NCBI Taxonomy" id="6412"/>
    <lineage>
        <taxon>Eukaryota</taxon>
        <taxon>Metazoa</taxon>
        <taxon>Spiralia</taxon>
        <taxon>Lophotrochozoa</taxon>
        <taxon>Annelida</taxon>
        <taxon>Clitellata</taxon>
        <taxon>Hirudinea</taxon>
        <taxon>Rhynchobdellida</taxon>
        <taxon>Glossiphoniidae</taxon>
        <taxon>Helobdella</taxon>
    </lineage>
</organism>
<evidence type="ECO:0000313" key="7">
    <source>
        <dbReference type="EnsemblMetazoa" id="HelroP121032"/>
    </source>
</evidence>
<dbReference type="AlphaFoldDB" id="T1EGQ9"/>
<dbReference type="Proteomes" id="UP000015101">
    <property type="component" value="Unassembled WGS sequence"/>
</dbReference>
<dbReference type="NCBIfam" id="NF003745">
    <property type="entry name" value="PRK05342.1"/>
    <property type="match status" value="1"/>
</dbReference>
<dbReference type="InterPro" id="IPR004487">
    <property type="entry name" value="Clp_protease_ATP-bd_su_ClpX"/>
</dbReference>
<evidence type="ECO:0000256" key="3">
    <source>
        <dbReference type="SAM" id="Coils"/>
    </source>
</evidence>
<dbReference type="EnsemblMetazoa" id="HelroT121032">
    <property type="protein sequence ID" value="HelroP121032"/>
    <property type="gene ID" value="HelroG121032"/>
</dbReference>
<dbReference type="GO" id="GO:0051082">
    <property type="term" value="F:unfolded protein binding"/>
    <property type="evidence" value="ECO:0007669"/>
    <property type="project" value="InterPro"/>
</dbReference>
<evidence type="ECO:0000259" key="5">
    <source>
        <dbReference type="SMART" id="SM01086"/>
    </source>
</evidence>
<dbReference type="GeneID" id="20195759"/>
<dbReference type="PANTHER" id="PTHR48102:SF7">
    <property type="entry name" value="ATP-DEPENDENT CLP PROTEASE ATP-BINDING SUBUNIT CLPX-LIKE, MITOCHONDRIAL"/>
    <property type="match status" value="1"/>
</dbReference>
<dbReference type="eggNOG" id="KOG0745">
    <property type="taxonomic scope" value="Eukaryota"/>
</dbReference>
<dbReference type="InterPro" id="IPR019489">
    <property type="entry name" value="Clp_ATPase_C"/>
</dbReference>
<dbReference type="Pfam" id="PF10431">
    <property type="entry name" value="ClpB_D2-small"/>
    <property type="match status" value="1"/>
</dbReference>
<dbReference type="OrthoDB" id="1721884at2759"/>
<dbReference type="FunFam" id="1.10.8.60:FF:000002">
    <property type="entry name" value="ATP-dependent Clp protease ATP-binding subunit ClpX"/>
    <property type="match status" value="1"/>
</dbReference>
<dbReference type="OMA" id="RIYQKKP"/>
<dbReference type="InterPro" id="IPR027417">
    <property type="entry name" value="P-loop_NTPase"/>
</dbReference>
<dbReference type="HOGENOM" id="CLU_014218_8_2_1"/>
<dbReference type="SUPFAM" id="SSF52540">
    <property type="entry name" value="P-loop containing nucleoside triphosphate hydrolases"/>
    <property type="match status" value="1"/>
</dbReference>
<reference evidence="7" key="3">
    <citation type="submission" date="2015-06" db="UniProtKB">
        <authorList>
            <consortium name="EnsemblMetazoa"/>
        </authorList>
    </citation>
    <scope>IDENTIFICATION</scope>
</reference>
<dbReference type="SMART" id="SM00382">
    <property type="entry name" value="AAA"/>
    <property type="match status" value="1"/>
</dbReference>
<dbReference type="InterPro" id="IPR003959">
    <property type="entry name" value="ATPase_AAA_core"/>
</dbReference>
<sequence length="421" mass="47570">PPQINSFLDQFIIGQDHPKKVLSVAVYNHYKRIRHNCMMLHSQQAATRRLRRKTNFFPNDVMQQQNHGQFLPQLIQQHQEQQLQLQQEEQLQQKLKAKQQPVLDKSNIILVGPTGCGKTFMVKTLAKMLDVPFAVSDCTALTQAGYVGEDVETVVYKLLQAADYDVEKAQKGIIFLDEIDKICSLKVIGHMRDVGGEGVQQGLLKLLEGTSINLPESKSSKSRETVTFDTTNVLFIASGAFDGMQTIIKNRKDYKQLGFDAKTIQPIHRHSRSSSGGGYNGDHSFDDDTQSRDWFLNQIESRDLVKFGMIPEFVGRFPVIVPFCHLDAHVLVRILTEPKDSLVSQYQHLLLMDSVKLTFTEEALRAVARVAIEKQIGARGLKSVMEQLLLIPMFNCPQSDIVEIIITEDVVLHGSLPQYVK</sequence>
<gene>
    <name evidence="7" type="primary">20195759</name>
    <name evidence="6" type="ORF">HELRODRAFT_121032</name>
</gene>
<keyword evidence="8" id="KW-1185">Reference proteome</keyword>
<dbReference type="Gene3D" id="3.40.50.300">
    <property type="entry name" value="P-loop containing nucleotide triphosphate hydrolases"/>
    <property type="match status" value="1"/>
</dbReference>
<dbReference type="GO" id="GO:0051603">
    <property type="term" value="P:proteolysis involved in protein catabolic process"/>
    <property type="evidence" value="ECO:0000318"/>
    <property type="project" value="GO_Central"/>
</dbReference>
<dbReference type="GO" id="GO:0016887">
    <property type="term" value="F:ATP hydrolysis activity"/>
    <property type="evidence" value="ECO:0000318"/>
    <property type="project" value="GO_Central"/>
</dbReference>
<reference evidence="8" key="1">
    <citation type="submission" date="2012-12" db="EMBL/GenBank/DDBJ databases">
        <authorList>
            <person name="Hellsten U."/>
            <person name="Grimwood J."/>
            <person name="Chapman J.A."/>
            <person name="Shapiro H."/>
            <person name="Aerts A."/>
            <person name="Otillar R.P."/>
            <person name="Terry A.Y."/>
            <person name="Boore J.L."/>
            <person name="Simakov O."/>
            <person name="Marletaz F."/>
            <person name="Cho S.-J."/>
            <person name="Edsinger-Gonzales E."/>
            <person name="Havlak P."/>
            <person name="Kuo D.-H."/>
            <person name="Larsson T."/>
            <person name="Lv J."/>
            <person name="Arendt D."/>
            <person name="Savage R."/>
            <person name="Osoegawa K."/>
            <person name="de Jong P."/>
            <person name="Lindberg D.R."/>
            <person name="Seaver E.C."/>
            <person name="Weisblat D.A."/>
            <person name="Putnam N.H."/>
            <person name="Grigoriev I.V."/>
            <person name="Rokhsar D.S."/>
        </authorList>
    </citation>
    <scope>NUCLEOTIDE SEQUENCE</scope>
</reference>
<keyword evidence="2" id="KW-0067">ATP-binding</keyword>
<dbReference type="STRING" id="6412.T1EGQ9"/>
<reference evidence="6 8" key="2">
    <citation type="journal article" date="2013" name="Nature">
        <title>Insights into bilaterian evolution from three spiralian genomes.</title>
        <authorList>
            <person name="Simakov O."/>
            <person name="Marletaz F."/>
            <person name="Cho S.J."/>
            <person name="Edsinger-Gonzales E."/>
            <person name="Havlak P."/>
            <person name="Hellsten U."/>
            <person name="Kuo D.H."/>
            <person name="Larsson T."/>
            <person name="Lv J."/>
            <person name="Arendt D."/>
            <person name="Savage R."/>
            <person name="Osoegawa K."/>
            <person name="de Jong P."/>
            <person name="Grimwood J."/>
            <person name="Chapman J.A."/>
            <person name="Shapiro H."/>
            <person name="Aerts A."/>
            <person name="Otillar R.P."/>
            <person name="Terry A.Y."/>
            <person name="Boore J.L."/>
            <person name="Grigoriev I.V."/>
            <person name="Lindberg D.R."/>
            <person name="Seaver E.C."/>
            <person name="Weisblat D.A."/>
            <person name="Putnam N.H."/>
            <person name="Rokhsar D.S."/>
        </authorList>
    </citation>
    <scope>NUCLEOTIDE SEQUENCE</scope>
</reference>
<dbReference type="GO" id="GO:0005759">
    <property type="term" value="C:mitochondrial matrix"/>
    <property type="evidence" value="ECO:0000318"/>
    <property type="project" value="GO_Central"/>
</dbReference>
<dbReference type="InParanoid" id="T1EGQ9"/>
<dbReference type="KEGG" id="hro:HELRODRAFT_121032"/>
<dbReference type="NCBIfam" id="TIGR00382">
    <property type="entry name" value="clpX"/>
    <property type="match status" value="1"/>
</dbReference>
<evidence type="ECO:0000313" key="8">
    <source>
        <dbReference type="Proteomes" id="UP000015101"/>
    </source>
</evidence>